<dbReference type="FunFam" id="1.25.40.90:FF:000031">
    <property type="entry name" value="Vacuolar protein sorting-associated protein 27"/>
    <property type="match status" value="1"/>
</dbReference>
<dbReference type="SMART" id="SM00064">
    <property type="entry name" value="FYVE"/>
    <property type="match status" value="1"/>
</dbReference>
<feature type="domain" description="FYVE-type" evidence="14">
    <location>
        <begin position="164"/>
        <end position="224"/>
    </location>
</feature>
<dbReference type="Gene3D" id="3.30.40.10">
    <property type="entry name" value="Zinc/RING finger domain, C3HC4 (zinc finger)"/>
    <property type="match status" value="1"/>
</dbReference>
<proteinExistence type="inferred from homology"/>
<comment type="function">
    <text evidence="1">Component of the ESCRT-0 complex which is the sorting receptor for ubiquitinated cargo proteins at the multivesicular body (MVB) and recruits ESCRT-I to the MVB outer membrane.</text>
</comment>
<evidence type="ECO:0000256" key="5">
    <source>
        <dbReference type="ARBA" id="ARBA00017753"/>
    </source>
</evidence>
<evidence type="ECO:0000256" key="9">
    <source>
        <dbReference type="ARBA" id="ARBA00022771"/>
    </source>
</evidence>
<dbReference type="GO" id="GO:0008270">
    <property type="term" value="F:zinc ion binding"/>
    <property type="evidence" value="ECO:0007669"/>
    <property type="project" value="UniProtKB-KW"/>
</dbReference>
<dbReference type="Gene3D" id="6.10.140.100">
    <property type="match status" value="1"/>
</dbReference>
<evidence type="ECO:0000313" key="16">
    <source>
        <dbReference type="EMBL" id="RPA81488.1"/>
    </source>
</evidence>
<keyword evidence="8" id="KW-0967">Endosome</keyword>
<dbReference type="InterPro" id="IPR003903">
    <property type="entry name" value="UIM_dom"/>
</dbReference>
<dbReference type="InterPro" id="IPR000306">
    <property type="entry name" value="Znf_FYVE"/>
</dbReference>
<evidence type="ECO:0000256" key="4">
    <source>
        <dbReference type="ARBA" id="ARBA00011446"/>
    </source>
</evidence>
<protein>
    <recommendedName>
        <fullName evidence="5">Vacuolar protein sorting-associated protein 27</fullName>
    </recommendedName>
</protein>
<feature type="compositionally biased region" description="Basic and acidic residues" evidence="13">
    <location>
        <begin position="761"/>
        <end position="771"/>
    </location>
</feature>
<evidence type="ECO:0000256" key="2">
    <source>
        <dbReference type="ARBA" id="ARBA00004125"/>
    </source>
</evidence>
<evidence type="ECO:0000259" key="15">
    <source>
        <dbReference type="PROSITE" id="PS50179"/>
    </source>
</evidence>
<feature type="compositionally biased region" description="Low complexity" evidence="13">
    <location>
        <begin position="340"/>
        <end position="353"/>
    </location>
</feature>
<dbReference type="SUPFAM" id="SSF48464">
    <property type="entry name" value="ENTH/VHS domain"/>
    <property type="match status" value="1"/>
</dbReference>
<dbReference type="InterPro" id="IPR002014">
    <property type="entry name" value="VHS_dom"/>
</dbReference>
<evidence type="ECO:0000259" key="14">
    <source>
        <dbReference type="PROSITE" id="PS50178"/>
    </source>
</evidence>
<dbReference type="GO" id="GO:0033565">
    <property type="term" value="C:ESCRT-0 complex"/>
    <property type="evidence" value="ECO:0007669"/>
    <property type="project" value="TreeGrafter"/>
</dbReference>
<dbReference type="STRING" id="1160509.A0A3N4I9X6"/>
<dbReference type="InterPro" id="IPR049425">
    <property type="entry name" value="Vps27_GAT-like"/>
</dbReference>
<feature type="compositionally biased region" description="Low complexity" evidence="13">
    <location>
        <begin position="492"/>
        <end position="514"/>
    </location>
</feature>
<dbReference type="PROSITE" id="PS50179">
    <property type="entry name" value="VHS"/>
    <property type="match status" value="1"/>
</dbReference>
<evidence type="ECO:0000256" key="6">
    <source>
        <dbReference type="ARBA" id="ARBA00022723"/>
    </source>
</evidence>
<dbReference type="Gene3D" id="1.20.5.1940">
    <property type="match status" value="1"/>
</dbReference>
<feature type="compositionally biased region" description="Pro residues" evidence="13">
    <location>
        <begin position="629"/>
        <end position="639"/>
    </location>
</feature>
<comment type="similarity">
    <text evidence="3">Belongs to the VPS27 family.</text>
</comment>
<dbReference type="PROSITE" id="PS50178">
    <property type="entry name" value="ZF_FYVE"/>
    <property type="match status" value="1"/>
</dbReference>
<dbReference type="Pfam" id="PF02809">
    <property type="entry name" value="UIM"/>
    <property type="match status" value="2"/>
</dbReference>
<keyword evidence="9 12" id="KW-0863">Zinc-finger</keyword>
<dbReference type="OrthoDB" id="957735at2759"/>
<comment type="subunit">
    <text evidence="4">Component of the ESCRT-0 complex composed of HSE1 and VPS27.</text>
</comment>
<dbReference type="InterPro" id="IPR008942">
    <property type="entry name" value="ENTH_VHS"/>
</dbReference>
<keyword evidence="17" id="KW-1185">Reference proteome</keyword>
<dbReference type="Pfam" id="PF21356">
    <property type="entry name" value="Vps27_GAT-like"/>
    <property type="match status" value="1"/>
</dbReference>
<comment type="subcellular location">
    <subcellularLocation>
        <location evidence="2">Endosome membrane</location>
        <topology evidence="2">Peripheral membrane protein</topology>
        <orientation evidence="2">Cytoplasmic side</orientation>
    </subcellularLocation>
</comment>
<dbReference type="CDD" id="cd16979">
    <property type="entry name" value="VHS_Vps27"/>
    <property type="match status" value="1"/>
</dbReference>
<feature type="domain" description="VHS" evidence="15">
    <location>
        <begin position="24"/>
        <end position="146"/>
    </location>
</feature>
<dbReference type="PANTHER" id="PTHR47794">
    <property type="entry name" value="VACUOLAR PROTEIN SORTING-ASSOCIATED PROTEIN 27"/>
    <property type="match status" value="1"/>
</dbReference>
<sequence>MMSWFASNNALDEQVEKATSSSLEDMALNLEISDIIRSKTVQPKEAMRSLKRRIGNKNPNVQLAALNLTDTCVKNGGNHFLQEIASREFMDNLVSLMNAPGAVNQDVKAKMLELIQAWSVAFEGNNQLNYVKDVYEHLKSDGYQFPAKPKLTSTFVDSSAPPEWSDSDVCMRCRTAFTFTNRKHHCRNCGNTFCGTCSAKSIPLPRIGIIQPVRVCDGCYTKIKNPKSAQPKQESRHHHKHKPQPRNARVEDDDDEDLKRALAMSLEDVKANQPQPPYSSRPAQAPAVQASKPVSKPATKSAPTEEEEDEELKAAIAASLRDMEQQKARSAWSNPKRASEAAQEAAKEASSQAFVRPDHELSPLEAENINLFATLVERLQTQPPGTILREPQIQELYESIGSLRPKLARTFGETMSKYEALCDLHAKLATVVRYYDKMLEERLKATYGRHGGVQHGYPQVPPAHSSYGPSAPSTSDPAAFYGRPSSTAPVHSQPAPYHSYYQQPPPSAYGQPSAPGYPPQQQPPYGQPPLQRQDTGASAPGYPPQQQPPYGQPPNAIPRQDTGASAPGYPPQQQPPYGQPPNGIQRQDTGASAPVMSPQQQPSAPANYPPSNADYSAPPASQQGYAPPNNYPPQAPYNQPPTAQQPSEPPSQPPQNAPQHIPQSPPAHPSSALPTPQHEAPPAQHQQQPPPQAQQAPPQPQASDPASYYYTQPPPQQAPQYNYPPPNQQWAPQQAPAGYPPQQQAPTQAPPQAAPPVQPEPPKEEVSLIEF</sequence>
<dbReference type="GO" id="GO:0043130">
    <property type="term" value="F:ubiquitin binding"/>
    <property type="evidence" value="ECO:0007669"/>
    <property type="project" value="InterPro"/>
</dbReference>
<feature type="region of interest" description="Disordered" evidence="13">
    <location>
        <begin position="226"/>
        <end position="256"/>
    </location>
</feature>
<feature type="region of interest" description="Disordered" evidence="13">
    <location>
        <begin position="450"/>
        <end position="771"/>
    </location>
</feature>
<organism evidence="16 17">
    <name type="scientific">Ascobolus immersus RN42</name>
    <dbReference type="NCBI Taxonomy" id="1160509"/>
    <lineage>
        <taxon>Eukaryota</taxon>
        <taxon>Fungi</taxon>
        <taxon>Dikarya</taxon>
        <taxon>Ascomycota</taxon>
        <taxon>Pezizomycotina</taxon>
        <taxon>Pezizomycetes</taxon>
        <taxon>Pezizales</taxon>
        <taxon>Ascobolaceae</taxon>
        <taxon>Ascobolus</taxon>
    </lineage>
</organism>
<dbReference type="Pfam" id="PF00790">
    <property type="entry name" value="VHS"/>
    <property type="match status" value="1"/>
</dbReference>
<dbReference type="InterPro" id="IPR017455">
    <property type="entry name" value="Znf_FYVE-rel"/>
</dbReference>
<evidence type="ECO:0000256" key="10">
    <source>
        <dbReference type="ARBA" id="ARBA00022833"/>
    </source>
</evidence>
<dbReference type="Pfam" id="PF01363">
    <property type="entry name" value="FYVE"/>
    <property type="match status" value="1"/>
</dbReference>
<evidence type="ECO:0000256" key="3">
    <source>
        <dbReference type="ARBA" id="ARBA00008597"/>
    </source>
</evidence>
<feature type="compositionally biased region" description="Pro residues" evidence="13">
    <location>
        <begin position="688"/>
        <end position="700"/>
    </location>
</feature>
<accession>A0A3N4I9X6</accession>
<keyword evidence="7" id="KW-0677">Repeat</keyword>
<keyword evidence="10" id="KW-0862">Zinc</keyword>
<dbReference type="GO" id="GO:0032266">
    <property type="term" value="F:phosphatidylinositol-3-phosphate binding"/>
    <property type="evidence" value="ECO:0007669"/>
    <property type="project" value="TreeGrafter"/>
</dbReference>
<feature type="compositionally biased region" description="Pro residues" evidence="13">
    <location>
        <begin position="647"/>
        <end position="656"/>
    </location>
</feature>
<feature type="compositionally biased region" description="Pro residues" evidence="13">
    <location>
        <begin position="748"/>
        <end position="760"/>
    </location>
</feature>
<feature type="compositionally biased region" description="Low complexity" evidence="13">
    <location>
        <begin position="674"/>
        <end position="687"/>
    </location>
</feature>
<feature type="compositionally biased region" description="Pro residues" evidence="13">
    <location>
        <begin position="541"/>
        <end position="556"/>
    </location>
</feature>
<feature type="compositionally biased region" description="Pro residues" evidence="13">
    <location>
        <begin position="712"/>
        <end position="727"/>
    </location>
</feature>
<feature type="compositionally biased region" description="Polar residues" evidence="13">
    <location>
        <begin position="467"/>
        <end position="476"/>
    </location>
</feature>
<dbReference type="AlphaFoldDB" id="A0A3N4I9X6"/>
<dbReference type="GO" id="GO:0006623">
    <property type="term" value="P:protein targeting to vacuole"/>
    <property type="evidence" value="ECO:0007669"/>
    <property type="project" value="TreeGrafter"/>
</dbReference>
<dbReference type="CDD" id="cd15735">
    <property type="entry name" value="FYVE_spVPS27p_like"/>
    <property type="match status" value="1"/>
</dbReference>
<evidence type="ECO:0000256" key="7">
    <source>
        <dbReference type="ARBA" id="ARBA00022737"/>
    </source>
</evidence>
<evidence type="ECO:0000256" key="8">
    <source>
        <dbReference type="ARBA" id="ARBA00022753"/>
    </source>
</evidence>
<feature type="compositionally biased region" description="Pro residues" evidence="13">
    <location>
        <begin position="568"/>
        <end position="579"/>
    </location>
</feature>
<feature type="compositionally biased region" description="Pro residues" evidence="13">
    <location>
        <begin position="515"/>
        <end position="527"/>
    </location>
</feature>
<dbReference type="CDD" id="cd21385">
    <property type="entry name" value="GAT_Vps27"/>
    <property type="match status" value="1"/>
</dbReference>
<feature type="compositionally biased region" description="Low complexity" evidence="13">
    <location>
        <begin position="591"/>
        <end position="611"/>
    </location>
</feature>
<keyword evidence="6" id="KW-0479">Metal-binding</keyword>
<evidence type="ECO:0000256" key="12">
    <source>
        <dbReference type="PROSITE-ProRule" id="PRU00091"/>
    </source>
</evidence>
<reference evidence="16 17" key="1">
    <citation type="journal article" date="2018" name="Nat. Ecol. Evol.">
        <title>Pezizomycetes genomes reveal the molecular basis of ectomycorrhizal truffle lifestyle.</title>
        <authorList>
            <person name="Murat C."/>
            <person name="Payen T."/>
            <person name="Noel B."/>
            <person name="Kuo A."/>
            <person name="Morin E."/>
            <person name="Chen J."/>
            <person name="Kohler A."/>
            <person name="Krizsan K."/>
            <person name="Balestrini R."/>
            <person name="Da Silva C."/>
            <person name="Montanini B."/>
            <person name="Hainaut M."/>
            <person name="Levati E."/>
            <person name="Barry K.W."/>
            <person name="Belfiori B."/>
            <person name="Cichocki N."/>
            <person name="Clum A."/>
            <person name="Dockter R.B."/>
            <person name="Fauchery L."/>
            <person name="Guy J."/>
            <person name="Iotti M."/>
            <person name="Le Tacon F."/>
            <person name="Lindquist E.A."/>
            <person name="Lipzen A."/>
            <person name="Malagnac F."/>
            <person name="Mello A."/>
            <person name="Molinier V."/>
            <person name="Miyauchi S."/>
            <person name="Poulain J."/>
            <person name="Riccioni C."/>
            <person name="Rubini A."/>
            <person name="Sitrit Y."/>
            <person name="Splivallo R."/>
            <person name="Traeger S."/>
            <person name="Wang M."/>
            <person name="Zifcakova L."/>
            <person name="Wipf D."/>
            <person name="Zambonelli A."/>
            <person name="Paolocci F."/>
            <person name="Nowrousian M."/>
            <person name="Ottonello S."/>
            <person name="Baldrian P."/>
            <person name="Spatafora J.W."/>
            <person name="Henrissat B."/>
            <person name="Nagy L.G."/>
            <person name="Aury J.M."/>
            <person name="Wincker P."/>
            <person name="Grigoriev I.V."/>
            <person name="Bonfante P."/>
            <person name="Martin F.M."/>
        </authorList>
    </citation>
    <scope>NUCLEOTIDE SEQUENCE [LARGE SCALE GENOMIC DNA]</scope>
    <source>
        <strain evidence="16 17">RN42</strain>
    </source>
</reference>
<dbReference type="GO" id="GO:0010008">
    <property type="term" value="C:endosome membrane"/>
    <property type="evidence" value="ECO:0007669"/>
    <property type="project" value="UniProtKB-SubCell"/>
</dbReference>
<dbReference type="PROSITE" id="PS50330">
    <property type="entry name" value="UIM"/>
    <property type="match status" value="2"/>
</dbReference>
<dbReference type="SMART" id="SM00288">
    <property type="entry name" value="VHS"/>
    <property type="match status" value="1"/>
</dbReference>
<evidence type="ECO:0000256" key="11">
    <source>
        <dbReference type="ARBA" id="ARBA00023136"/>
    </source>
</evidence>
<evidence type="ECO:0000256" key="13">
    <source>
        <dbReference type="SAM" id="MobiDB-lite"/>
    </source>
</evidence>
<dbReference type="SMART" id="SM00726">
    <property type="entry name" value="UIM"/>
    <property type="match status" value="2"/>
</dbReference>
<feature type="compositionally biased region" description="Basic residues" evidence="13">
    <location>
        <begin position="235"/>
        <end position="244"/>
    </location>
</feature>
<dbReference type="EMBL" id="ML119679">
    <property type="protein sequence ID" value="RPA81488.1"/>
    <property type="molecule type" value="Genomic_DNA"/>
</dbReference>
<feature type="compositionally biased region" description="Low complexity" evidence="13">
    <location>
        <begin position="701"/>
        <end position="711"/>
    </location>
</feature>
<dbReference type="Gene3D" id="1.25.40.90">
    <property type="match status" value="1"/>
</dbReference>
<evidence type="ECO:0000256" key="1">
    <source>
        <dbReference type="ARBA" id="ARBA00003067"/>
    </source>
</evidence>
<gene>
    <name evidence="16" type="ORF">BJ508DRAFT_414730</name>
</gene>
<feature type="compositionally biased region" description="Low complexity" evidence="13">
    <location>
        <begin position="728"/>
        <end position="747"/>
    </location>
</feature>
<dbReference type="Proteomes" id="UP000275078">
    <property type="component" value="Unassembled WGS sequence"/>
</dbReference>
<dbReference type="FunFam" id="1.20.5.1940:FF:000001">
    <property type="entry name" value="Vacuolar protein sorting-associated protein 27"/>
    <property type="match status" value="1"/>
</dbReference>
<dbReference type="InterPro" id="IPR013083">
    <property type="entry name" value="Znf_RING/FYVE/PHD"/>
</dbReference>
<dbReference type="PANTHER" id="PTHR47794:SF1">
    <property type="entry name" value="VACUOLAR PROTEIN SORTING-ASSOCIATED PROTEIN 27"/>
    <property type="match status" value="1"/>
</dbReference>
<dbReference type="InterPro" id="IPR011011">
    <property type="entry name" value="Znf_FYVE_PHD"/>
</dbReference>
<feature type="region of interest" description="Disordered" evidence="13">
    <location>
        <begin position="268"/>
        <end position="356"/>
    </location>
</feature>
<dbReference type="SUPFAM" id="SSF57903">
    <property type="entry name" value="FYVE/PHD zinc finger"/>
    <property type="match status" value="1"/>
</dbReference>
<keyword evidence="11" id="KW-0472">Membrane</keyword>
<name>A0A3N4I9X6_ASCIM</name>
<evidence type="ECO:0000313" key="17">
    <source>
        <dbReference type="Proteomes" id="UP000275078"/>
    </source>
</evidence>
<dbReference type="GO" id="GO:0043328">
    <property type="term" value="P:protein transport to vacuole involved in ubiquitin-dependent protein catabolic process via the multivesicular body sorting pathway"/>
    <property type="evidence" value="ECO:0007669"/>
    <property type="project" value="TreeGrafter"/>
</dbReference>